<feature type="transmembrane region" description="Helical" evidence="1">
    <location>
        <begin position="34"/>
        <end position="67"/>
    </location>
</feature>
<protein>
    <submittedName>
        <fullName evidence="2">Uncharacterized protein</fullName>
    </submittedName>
</protein>
<dbReference type="KEGG" id="ebh:BSEPE_0183"/>
<keyword evidence="1" id="KW-1133">Transmembrane helix</keyword>
<keyword evidence="1" id="KW-0812">Transmembrane</keyword>
<feature type="transmembrane region" description="Helical" evidence="1">
    <location>
        <begin position="9"/>
        <end position="28"/>
    </location>
</feature>
<dbReference type="RefSeq" id="WP_066042729.1">
    <property type="nucleotide sequence ID" value="NZ_AP013042.1"/>
</dbReference>
<sequence>MVEKLPTKSLIVAILLAVFFGPIGLFYASVVGALVMLVITAIIGFVTFGFGLFVPYIICIIWAIIAVNNYNKKIIEISK</sequence>
<evidence type="ECO:0000256" key="1">
    <source>
        <dbReference type="SAM" id="Phobius"/>
    </source>
</evidence>
<dbReference type="STRING" id="1303921.BSEPE_0183"/>
<reference evidence="2 3" key="1">
    <citation type="journal article" date="2000" name="Mar. Ecol. Prog. Ser.">
        <title>Phylogenetic characterization of endosymbionts in three hydrothermal vent mussels: influence on host distributions.</title>
        <authorList>
            <person name="Fujiwara Y."/>
            <person name="Takai K."/>
            <person name="Uematsu K."/>
            <person name="Tsuchida S."/>
            <person name="Hunt J.C."/>
            <person name="Hashimoto J."/>
        </authorList>
    </citation>
    <scope>NUCLEOTIDE SEQUENCE [LARGE SCALE GENOMIC DNA]</scope>
    <source>
        <strain evidence="2 3">Myojin Knoll</strain>
    </source>
</reference>
<accession>A0A0P0UQZ3</accession>
<name>A0A0P0UQZ3_9GAMM</name>
<organism evidence="2 3">
    <name type="scientific">endosymbiont of Bathymodiolus septemdierum str. Myojin knoll</name>
    <dbReference type="NCBI Taxonomy" id="1303921"/>
    <lineage>
        <taxon>Bacteria</taxon>
        <taxon>Pseudomonadati</taxon>
        <taxon>Pseudomonadota</taxon>
        <taxon>Gammaproteobacteria</taxon>
        <taxon>sulfur-oxidizing symbionts</taxon>
    </lineage>
</organism>
<evidence type="ECO:0000313" key="2">
    <source>
        <dbReference type="EMBL" id="BAS67205.1"/>
    </source>
</evidence>
<dbReference type="EMBL" id="AP013042">
    <property type="protein sequence ID" value="BAS67205.1"/>
    <property type="molecule type" value="Genomic_DNA"/>
</dbReference>
<proteinExistence type="predicted"/>
<reference evidence="2 3" key="2">
    <citation type="journal article" date="2016" name="ISME J.">
        <title>Heterogeneous composition of key metabolic gene clusters in a vent mussel symbiont population.</title>
        <authorList>
            <person name="Ikuta T."/>
            <person name="Takaki Y."/>
            <person name="Nagai Y."/>
            <person name="Shimamura S."/>
            <person name="Tsuda M."/>
            <person name="Kawagucci S."/>
            <person name="Aoki Y."/>
            <person name="Inoue K."/>
            <person name="Teruya M."/>
            <person name="Satou K."/>
            <person name="Teruya K."/>
            <person name="Shimoji M."/>
            <person name="Tamotsu H."/>
            <person name="Hirano T."/>
            <person name="Maruyama T."/>
            <person name="Yoshida T."/>
        </authorList>
    </citation>
    <scope>NUCLEOTIDE SEQUENCE [LARGE SCALE GENOMIC DNA]</scope>
    <source>
        <strain evidence="2 3">Myojin Knoll</strain>
    </source>
</reference>
<dbReference type="AlphaFoldDB" id="A0A0P0UQZ3"/>
<keyword evidence="1" id="KW-0472">Membrane</keyword>
<keyword evidence="3" id="KW-1185">Reference proteome</keyword>
<dbReference type="OrthoDB" id="122635at2"/>
<evidence type="ECO:0000313" key="3">
    <source>
        <dbReference type="Proteomes" id="UP000067399"/>
    </source>
</evidence>
<gene>
    <name evidence="2" type="ORF">BSEPE_0183</name>
</gene>
<dbReference type="Proteomes" id="UP000067399">
    <property type="component" value="Chromosome"/>
</dbReference>